<dbReference type="Pfam" id="PF06609">
    <property type="entry name" value="TRI12"/>
    <property type="match status" value="1"/>
</dbReference>
<dbReference type="SUPFAM" id="SSF103473">
    <property type="entry name" value="MFS general substrate transporter"/>
    <property type="match status" value="1"/>
</dbReference>
<protein>
    <recommendedName>
        <fullName evidence="9">Major facilitator superfamily (MFS) profile domain-containing protein</fullName>
    </recommendedName>
</protein>
<evidence type="ECO:0008006" key="9">
    <source>
        <dbReference type="Google" id="ProtNLM"/>
    </source>
</evidence>
<evidence type="ECO:0000256" key="4">
    <source>
        <dbReference type="ARBA" id="ARBA00022989"/>
    </source>
</evidence>
<feature type="transmembrane region" description="Helical" evidence="6">
    <location>
        <begin position="276"/>
        <end position="296"/>
    </location>
</feature>
<reference evidence="7 8" key="1">
    <citation type="submission" date="2013-03" db="EMBL/GenBank/DDBJ databases">
        <title>The Genome Sequence of Exophiala aquamarina CBS 119918.</title>
        <authorList>
            <consortium name="The Broad Institute Genomics Platform"/>
            <person name="Cuomo C."/>
            <person name="de Hoog S."/>
            <person name="Gorbushina A."/>
            <person name="Walker B."/>
            <person name="Young S.K."/>
            <person name="Zeng Q."/>
            <person name="Gargeya S."/>
            <person name="Fitzgerald M."/>
            <person name="Haas B."/>
            <person name="Abouelleil A."/>
            <person name="Allen A.W."/>
            <person name="Alvarado L."/>
            <person name="Arachchi H.M."/>
            <person name="Berlin A.M."/>
            <person name="Chapman S.B."/>
            <person name="Gainer-Dewar J."/>
            <person name="Goldberg J."/>
            <person name="Griggs A."/>
            <person name="Gujja S."/>
            <person name="Hansen M."/>
            <person name="Howarth C."/>
            <person name="Imamovic A."/>
            <person name="Ireland A."/>
            <person name="Larimer J."/>
            <person name="McCowan C."/>
            <person name="Murphy C."/>
            <person name="Pearson M."/>
            <person name="Poon T.W."/>
            <person name="Priest M."/>
            <person name="Roberts A."/>
            <person name="Saif S."/>
            <person name="Shea T."/>
            <person name="Sisk P."/>
            <person name="Sykes S."/>
            <person name="Wortman J."/>
            <person name="Nusbaum C."/>
            <person name="Birren B."/>
        </authorList>
    </citation>
    <scope>NUCLEOTIDE SEQUENCE [LARGE SCALE GENOMIC DNA]</scope>
    <source>
        <strain evidence="7 8">CBS 119918</strain>
    </source>
</reference>
<feature type="transmembrane region" description="Helical" evidence="6">
    <location>
        <begin position="44"/>
        <end position="63"/>
    </location>
</feature>
<dbReference type="PANTHER" id="PTHR23501">
    <property type="entry name" value="MAJOR FACILITATOR SUPERFAMILY"/>
    <property type="match status" value="1"/>
</dbReference>
<feature type="transmembrane region" description="Helical" evidence="6">
    <location>
        <begin position="312"/>
        <end position="333"/>
    </location>
</feature>
<evidence type="ECO:0000256" key="2">
    <source>
        <dbReference type="ARBA" id="ARBA00022448"/>
    </source>
</evidence>
<dbReference type="InterPro" id="IPR005829">
    <property type="entry name" value="Sugar_transporter_CS"/>
</dbReference>
<evidence type="ECO:0000256" key="6">
    <source>
        <dbReference type="SAM" id="Phobius"/>
    </source>
</evidence>
<sequence>MRVMNHSKESNSHVEDALDLSTTPAQVDNLAGEEKNAEVHLKTWLLIGAINLIYFTQLVNLVGAGSLARDIASVVGGGVDKQIWFTSVVAILTTTLSIPISQAADYWGRKPFLTICTFLGFVGSIIISRANTVNTVIAGITVSSVSYGAQALLHAVISEVLPRKFRSFAQAAVNVSSSLGVIVGAYMGGALVRNGHPEHFRIHWYVTAALYGTSTLVTALFYNPPPRELQVLLSTSQKIHQLDWLGYVLLIVGLVMFCLGLSWYQYPYAFDDAHVLAPFVVGLAFMLALVIHQWVLKKDGMFHHDLFQHRTFPIVSFCSFCEGLSFYCANAFLPFQLSFYTTDPLFIGLHFSIGAYAAIVFAALGATYSWRTKSLRPPIVLGFLTFTTYNVLMATANTNTPERNLWAYPVLLGMGLGCCITPLVAVAQFATPAAFIAMASGLMISVRSLGGSIGLPIYNAVFNKVLAENLAQRIAAAATAGGLPESSLTSFIEAIVSGDEITLQEIPNATSEVIAAATVAMKDAYSIAFRYVWVTAGAFGFVGLIGELKPCPATQGL</sequence>
<evidence type="ECO:0000256" key="3">
    <source>
        <dbReference type="ARBA" id="ARBA00022692"/>
    </source>
</evidence>
<feature type="transmembrane region" description="Helical" evidence="6">
    <location>
        <begin position="244"/>
        <end position="264"/>
    </location>
</feature>
<keyword evidence="3 6" id="KW-0812">Transmembrane</keyword>
<dbReference type="GO" id="GO:0022857">
    <property type="term" value="F:transmembrane transporter activity"/>
    <property type="evidence" value="ECO:0007669"/>
    <property type="project" value="InterPro"/>
</dbReference>
<dbReference type="OrthoDB" id="2587356at2759"/>
<dbReference type="GeneID" id="25282176"/>
<dbReference type="InterPro" id="IPR010573">
    <property type="entry name" value="MFS_Str1/Tri12-like"/>
</dbReference>
<feature type="transmembrane region" description="Helical" evidence="6">
    <location>
        <begin position="345"/>
        <end position="366"/>
    </location>
</feature>
<dbReference type="EMBL" id="AMGV01000005">
    <property type="protein sequence ID" value="KEF57072.1"/>
    <property type="molecule type" value="Genomic_DNA"/>
</dbReference>
<feature type="transmembrane region" description="Helical" evidence="6">
    <location>
        <begin position="83"/>
        <end position="100"/>
    </location>
</feature>
<dbReference type="PANTHER" id="PTHR23501:SF195">
    <property type="entry name" value="PEP5"/>
    <property type="match status" value="1"/>
</dbReference>
<dbReference type="InterPro" id="IPR036259">
    <property type="entry name" value="MFS_trans_sf"/>
</dbReference>
<evidence type="ECO:0000256" key="5">
    <source>
        <dbReference type="ARBA" id="ARBA00023136"/>
    </source>
</evidence>
<dbReference type="Gene3D" id="1.20.1250.20">
    <property type="entry name" value="MFS general substrate transporter like domains"/>
    <property type="match status" value="2"/>
</dbReference>
<feature type="transmembrane region" description="Helical" evidence="6">
    <location>
        <begin position="378"/>
        <end position="396"/>
    </location>
</feature>
<keyword evidence="8" id="KW-1185">Reference proteome</keyword>
<dbReference type="AlphaFoldDB" id="A0A072PBC5"/>
<keyword evidence="5 6" id="KW-0472">Membrane</keyword>
<dbReference type="VEuPathDB" id="FungiDB:A1O9_07262"/>
<evidence type="ECO:0000313" key="8">
    <source>
        <dbReference type="Proteomes" id="UP000027920"/>
    </source>
</evidence>
<dbReference type="RefSeq" id="XP_013259662.1">
    <property type="nucleotide sequence ID" value="XM_013404208.1"/>
</dbReference>
<accession>A0A072PBC5</accession>
<dbReference type="Proteomes" id="UP000027920">
    <property type="component" value="Unassembled WGS sequence"/>
</dbReference>
<feature type="transmembrane region" description="Helical" evidence="6">
    <location>
        <begin position="202"/>
        <end position="223"/>
    </location>
</feature>
<feature type="transmembrane region" description="Helical" evidence="6">
    <location>
        <begin position="136"/>
        <end position="156"/>
    </location>
</feature>
<name>A0A072PBC5_9EURO</name>
<organism evidence="7 8">
    <name type="scientific">Exophiala aquamarina CBS 119918</name>
    <dbReference type="NCBI Taxonomy" id="1182545"/>
    <lineage>
        <taxon>Eukaryota</taxon>
        <taxon>Fungi</taxon>
        <taxon>Dikarya</taxon>
        <taxon>Ascomycota</taxon>
        <taxon>Pezizomycotina</taxon>
        <taxon>Eurotiomycetes</taxon>
        <taxon>Chaetothyriomycetidae</taxon>
        <taxon>Chaetothyriales</taxon>
        <taxon>Herpotrichiellaceae</taxon>
        <taxon>Exophiala</taxon>
    </lineage>
</organism>
<gene>
    <name evidence="7" type="ORF">A1O9_07262</name>
</gene>
<evidence type="ECO:0000313" key="7">
    <source>
        <dbReference type="EMBL" id="KEF57072.1"/>
    </source>
</evidence>
<comment type="subcellular location">
    <subcellularLocation>
        <location evidence="1">Membrane</location>
        <topology evidence="1">Multi-pass membrane protein</topology>
    </subcellularLocation>
</comment>
<feature type="transmembrane region" description="Helical" evidence="6">
    <location>
        <begin position="408"/>
        <end position="437"/>
    </location>
</feature>
<dbReference type="PROSITE" id="PS00216">
    <property type="entry name" value="SUGAR_TRANSPORT_1"/>
    <property type="match status" value="1"/>
</dbReference>
<dbReference type="GO" id="GO:0005886">
    <property type="term" value="C:plasma membrane"/>
    <property type="evidence" value="ECO:0007669"/>
    <property type="project" value="TreeGrafter"/>
</dbReference>
<keyword evidence="2" id="KW-0813">Transport</keyword>
<comment type="caution">
    <text evidence="7">The sequence shown here is derived from an EMBL/GenBank/DDBJ whole genome shotgun (WGS) entry which is preliminary data.</text>
</comment>
<feature type="transmembrane region" description="Helical" evidence="6">
    <location>
        <begin position="112"/>
        <end position="130"/>
    </location>
</feature>
<evidence type="ECO:0000256" key="1">
    <source>
        <dbReference type="ARBA" id="ARBA00004141"/>
    </source>
</evidence>
<proteinExistence type="predicted"/>
<dbReference type="HOGENOM" id="CLU_000960_25_1_1"/>
<feature type="transmembrane region" description="Helical" evidence="6">
    <location>
        <begin position="168"/>
        <end position="190"/>
    </location>
</feature>
<keyword evidence="4 6" id="KW-1133">Transmembrane helix</keyword>